<evidence type="ECO:0000313" key="1">
    <source>
        <dbReference type="EMBL" id="GFT63525.1"/>
    </source>
</evidence>
<dbReference type="AlphaFoldDB" id="A0A8X6U0S7"/>
<comment type="caution">
    <text evidence="1">The sequence shown here is derived from an EMBL/GenBank/DDBJ whole genome shotgun (WGS) entry which is preliminary data.</text>
</comment>
<dbReference type="OrthoDB" id="6407567at2759"/>
<accession>A0A8X6U0S7</accession>
<protein>
    <submittedName>
        <fullName evidence="1">Uncharacterized protein</fullName>
    </submittedName>
</protein>
<reference evidence="1" key="1">
    <citation type="submission" date="2020-08" db="EMBL/GenBank/DDBJ databases">
        <title>Multicomponent nature underlies the extraordinary mechanical properties of spider dragline silk.</title>
        <authorList>
            <person name="Kono N."/>
            <person name="Nakamura H."/>
            <person name="Mori M."/>
            <person name="Yoshida Y."/>
            <person name="Ohtoshi R."/>
            <person name="Malay A.D."/>
            <person name="Moran D.A.P."/>
            <person name="Tomita M."/>
            <person name="Numata K."/>
            <person name="Arakawa K."/>
        </authorList>
    </citation>
    <scope>NUCLEOTIDE SEQUENCE</scope>
</reference>
<keyword evidence="2" id="KW-1185">Reference proteome</keyword>
<proteinExistence type="predicted"/>
<dbReference type="EMBL" id="BMAW01114825">
    <property type="protein sequence ID" value="GFT63525.1"/>
    <property type="molecule type" value="Genomic_DNA"/>
</dbReference>
<dbReference type="Proteomes" id="UP000887013">
    <property type="component" value="Unassembled WGS sequence"/>
</dbReference>
<evidence type="ECO:0000313" key="2">
    <source>
        <dbReference type="Proteomes" id="UP000887013"/>
    </source>
</evidence>
<sequence length="74" mass="8189">MLAQGSKIFLVVIATISSLEGDLYSLIADVRSVLLTRPGRWSPSFAYMWVDRNGRPVSPPSTHPRSPTFKKVSV</sequence>
<gene>
    <name evidence="1" type="primary">AVEN_126076_1</name>
    <name evidence="1" type="ORF">NPIL_577461</name>
</gene>
<organism evidence="1 2">
    <name type="scientific">Nephila pilipes</name>
    <name type="common">Giant wood spider</name>
    <name type="synonym">Nephila maculata</name>
    <dbReference type="NCBI Taxonomy" id="299642"/>
    <lineage>
        <taxon>Eukaryota</taxon>
        <taxon>Metazoa</taxon>
        <taxon>Ecdysozoa</taxon>
        <taxon>Arthropoda</taxon>
        <taxon>Chelicerata</taxon>
        <taxon>Arachnida</taxon>
        <taxon>Araneae</taxon>
        <taxon>Araneomorphae</taxon>
        <taxon>Entelegynae</taxon>
        <taxon>Araneoidea</taxon>
        <taxon>Nephilidae</taxon>
        <taxon>Nephila</taxon>
    </lineage>
</organism>
<name>A0A8X6U0S7_NEPPI</name>